<dbReference type="Proteomes" id="UP000248925">
    <property type="component" value="Unassembled WGS sequence"/>
</dbReference>
<reference evidence="1 2" key="1">
    <citation type="journal article" date="2018" name="Sci. Rep.">
        <title>Rhizobium tumorigenes sp. nov., a novel plant tumorigenic bacterium isolated from cane gall tumors on thornless blackberry.</title>
        <authorList>
            <person name="Kuzmanovi N."/>
            <person name="Smalla K."/>
            <person name="Gronow S."/>
            <person name="PuBawska J."/>
        </authorList>
    </citation>
    <scope>NUCLEOTIDE SEQUENCE [LARGE SCALE GENOMIC DNA]</scope>
    <source>
        <strain evidence="1 2">CCBAU 85046</strain>
    </source>
</reference>
<protein>
    <submittedName>
        <fullName evidence="1">Uncharacterized protein</fullName>
    </submittedName>
</protein>
<comment type="caution">
    <text evidence="1">The sequence shown here is derived from an EMBL/GenBank/DDBJ whole genome shotgun (WGS) entry which is preliminary data.</text>
</comment>
<gene>
    <name evidence="1" type="ORF">CPY51_20155</name>
</gene>
<evidence type="ECO:0000313" key="1">
    <source>
        <dbReference type="EMBL" id="PZM11543.1"/>
    </source>
</evidence>
<accession>A0A2W4EJ52</accession>
<organism evidence="1 2">
    <name type="scientific">Rhizobium tubonense</name>
    <dbReference type="NCBI Taxonomy" id="484088"/>
    <lineage>
        <taxon>Bacteria</taxon>
        <taxon>Pseudomonadati</taxon>
        <taxon>Pseudomonadota</taxon>
        <taxon>Alphaproteobacteria</taxon>
        <taxon>Hyphomicrobiales</taxon>
        <taxon>Rhizobiaceae</taxon>
        <taxon>Rhizobium/Agrobacterium group</taxon>
        <taxon>Rhizobium</taxon>
    </lineage>
</organism>
<sequence>MIEFIDVVFRANGWTNRLKHKEPIPGSDSTAAQRRTAAANAFEQARQRGTPVEDDPRFLSWIDQWVAGDMTMVEVRQRYGQLQSARRMARKMHMPGVTPLPDVASEPQGISDSHFTFDEAELNRILQSEIDDETPARNG</sequence>
<name>A0A2W4EJ52_9HYPH</name>
<proteinExistence type="predicted"/>
<keyword evidence="2" id="KW-1185">Reference proteome</keyword>
<dbReference type="AlphaFoldDB" id="A0A2W4EJ52"/>
<dbReference type="EMBL" id="PCDP01000039">
    <property type="protein sequence ID" value="PZM11543.1"/>
    <property type="molecule type" value="Genomic_DNA"/>
</dbReference>
<evidence type="ECO:0000313" key="2">
    <source>
        <dbReference type="Proteomes" id="UP000248925"/>
    </source>
</evidence>